<dbReference type="PROSITE" id="PS00922">
    <property type="entry name" value="TRANSGLYCOSYLASE"/>
    <property type="match status" value="1"/>
</dbReference>
<accession>A0A251XAE8</accession>
<dbReference type="PROSITE" id="PS51782">
    <property type="entry name" value="LYSM"/>
    <property type="match status" value="2"/>
</dbReference>
<dbReference type="InterPro" id="IPR018392">
    <property type="entry name" value="LysM"/>
</dbReference>
<feature type="region of interest" description="Disordered" evidence="2">
    <location>
        <begin position="1"/>
        <end position="28"/>
    </location>
</feature>
<dbReference type="Gene3D" id="1.10.530.10">
    <property type="match status" value="1"/>
</dbReference>
<proteinExistence type="inferred from homology"/>
<comment type="similarity">
    <text evidence="1">Belongs to the transglycosylase Slt family.</text>
</comment>
<feature type="compositionally biased region" description="Acidic residues" evidence="2">
    <location>
        <begin position="12"/>
        <end position="21"/>
    </location>
</feature>
<organism evidence="4 5">
    <name type="scientific">Thioflexithrix psekupsensis</name>
    <dbReference type="NCBI Taxonomy" id="1570016"/>
    <lineage>
        <taxon>Bacteria</taxon>
        <taxon>Pseudomonadati</taxon>
        <taxon>Pseudomonadota</taxon>
        <taxon>Gammaproteobacteria</taxon>
        <taxon>Thiotrichales</taxon>
        <taxon>Thioflexithrix</taxon>
    </lineage>
</organism>
<evidence type="ECO:0000313" key="4">
    <source>
        <dbReference type="EMBL" id="OUD14663.1"/>
    </source>
</evidence>
<dbReference type="Pfam" id="PF01476">
    <property type="entry name" value="LysM"/>
    <property type="match status" value="2"/>
</dbReference>
<comment type="caution">
    <text evidence="4">The sequence shown here is derived from an EMBL/GenBank/DDBJ whole genome shotgun (WGS) entry which is preliminary data.</text>
</comment>
<dbReference type="InterPro" id="IPR023346">
    <property type="entry name" value="Lysozyme-like_dom_sf"/>
</dbReference>
<reference evidence="4 5" key="1">
    <citation type="submission" date="2016-12" db="EMBL/GenBank/DDBJ databases">
        <title>Thioflexothrix psekupsii D3 genome sequencing and assembly.</title>
        <authorList>
            <person name="Fomenkov A."/>
            <person name="Vincze T."/>
            <person name="Grabovich M."/>
            <person name="Anton B.P."/>
            <person name="Dubinina G."/>
            <person name="Orlova M."/>
            <person name="Belousova E."/>
            <person name="Roberts R.J."/>
        </authorList>
    </citation>
    <scope>NUCLEOTIDE SEQUENCE [LARGE SCALE GENOMIC DNA]</scope>
    <source>
        <strain evidence="4">D3</strain>
    </source>
</reference>
<evidence type="ECO:0000313" key="5">
    <source>
        <dbReference type="Proteomes" id="UP000194798"/>
    </source>
</evidence>
<feature type="region of interest" description="Disordered" evidence="2">
    <location>
        <begin position="319"/>
        <end position="349"/>
    </location>
</feature>
<feature type="domain" description="LysM" evidence="3">
    <location>
        <begin position="419"/>
        <end position="462"/>
    </location>
</feature>
<dbReference type="PANTHER" id="PTHR33734:SF22">
    <property type="entry name" value="MEMBRANE-BOUND LYTIC MUREIN TRANSGLYCOSYLASE D"/>
    <property type="match status" value="1"/>
</dbReference>
<dbReference type="InterPro" id="IPR008258">
    <property type="entry name" value="Transglycosylase_SLT_dom_1"/>
</dbReference>
<dbReference type="Pfam" id="PF01464">
    <property type="entry name" value="SLT"/>
    <property type="match status" value="1"/>
</dbReference>
<dbReference type="InterPro" id="IPR036779">
    <property type="entry name" value="LysM_dom_sf"/>
</dbReference>
<dbReference type="SUPFAM" id="SSF53955">
    <property type="entry name" value="Lysozyme-like"/>
    <property type="match status" value="1"/>
</dbReference>
<dbReference type="SUPFAM" id="SSF54106">
    <property type="entry name" value="LysM domain"/>
    <property type="match status" value="2"/>
</dbReference>
<dbReference type="PANTHER" id="PTHR33734">
    <property type="entry name" value="LYSM DOMAIN-CONTAINING GPI-ANCHORED PROTEIN 2"/>
    <property type="match status" value="1"/>
</dbReference>
<keyword evidence="5" id="KW-1185">Reference proteome</keyword>
<evidence type="ECO:0000259" key="3">
    <source>
        <dbReference type="PROSITE" id="PS51782"/>
    </source>
</evidence>
<feature type="domain" description="LysM" evidence="3">
    <location>
        <begin position="354"/>
        <end position="398"/>
    </location>
</feature>
<evidence type="ECO:0000256" key="2">
    <source>
        <dbReference type="SAM" id="MobiDB-lite"/>
    </source>
</evidence>
<dbReference type="InterPro" id="IPR000189">
    <property type="entry name" value="Transglyc_AS"/>
</dbReference>
<gene>
    <name evidence="4" type="ORF">TPSD3_08380</name>
</gene>
<dbReference type="AlphaFoldDB" id="A0A251XAE8"/>
<evidence type="ECO:0000256" key="1">
    <source>
        <dbReference type="ARBA" id="ARBA00007734"/>
    </source>
</evidence>
<dbReference type="Proteomes" id="UP000194798">
    <property type="component" value="Unassembled WGS sequence"/>
</dbReference>
<sequence length="464" mass="52196">MWRPPDPVLHAEEEEETEDISLADSPAIPKPALPKQRLTYPLTREDRNSLWHRIRSGYGLIENEHESIEEITAKYLKHPQYFNRLAENAAPWLYHIVSQVEERGMPLEIALLPAVESGFQPLARSPRNAAGLWQFMPETGRSFGLKQDSLYDGRQDIVASTDAALTYLQRLHRQFDGDWLNALAAYNWGQGNVQKAIEKNIAAGKPTDYWSLDLPKETREFVPRLLAISEIIRNPKQYGVKLMPIADSPYFESVPLEQAIDLNVAADLIGLHAEDLKRLNPGYRGKITPPQGEGHHALVLPIGKADLFRRQVALLDADQLLPEGDKPPRKTLTVASTPSPGNSPSSTAPVQKTIAYRVKKGDTLARIAQAYHTDVTTLKRLNRHLNTRQLKVGSRIRVPELSVALVSQPTKAPRAELSTVYTVRKGDTLGTIARRYQVTVAHLKRWNRLSSNRLHLGQQLRINP</sequence>
<dbReference type="GO" id="GO:0008933">
    <property type="term" value="F:peptidoglycan lytic transglycosylase activity"/>
    <property type="evidence" value="ECO:0007669"/>
    <property type="project" value="InterPro"/>
</dbReference>
<feature type="compositionally biased region" description="Low complexity" evidence="2">
    <location>
        <begin position="335"/>
        <end position="349"/>
    </location>
</feature>
<protein>
    <recommendedName>
        <fullName evidence="3">LysM domain-containing protein</fullName>
    </recommendedName>
</protein>
<dbReference type="FunFam" id="1.10.530.10:FF:000004">
    <property type="entry name" value="Membrane-bound lytic murein transglycosylase D"/>
    <property type="match status" value="1"/>
</dbReference>
<dbReference type="CDD" id="cd00118">
    <property type="entry name" value="LysM"/>
    <property type="match status" value="2"/>
</dbReference>
<dbReference type="EMBL" id="MSLT01000012">
    <property type="protein sequence ID" value="OUD14663.1"/>
    <property type="molecule type" value="Genomic_DNA"/>
</dbReference>
<dbReference type="Gene3D" id="3.10.350.10">
    <property type="entry name" value="LysM domain"/>
    <property type="match status" value="2"/>
</dbReference>
<dbReference type="GO" id="GO:0016020">
    <property type="term" value="C:membrane"/>
    <property type="evidence" value="ECO:0007669"/>
    <property type="project" value="InterPro"/>
</dbReference>
<dbReference type="SMART" id="SM00257">
    <property type="entry name" value="LysM"/>
    <property type="match status" value="2"/>
</dbReference>
<name>A0A251XAE8_9GAMM</name>
<dbReference type="CDD" id="cd16894">
    <property type="entry name" value="MltD-like"/>
    <property type="match status" value="1"/>
</dbReference>
<dbReference type="GO" id="GO:0000270">
    <property type="term" value="P:peptidoglycan metabolic process"/>
    <property type="evidence" value="ECO:0007669"/>
    <property type="project" value="InterPro"/>
</dbReference>